<keyword evidence="1 2" id="KW-0808">Transferase</keyword>
<reference evidence="2 3" key="1">
    <citation type="submission" date="2016-08" db="EMBL/GenBank/DDBJ databases">
        <authorList>
            <consortium name="Lentinula edodes genome sequencing consortium"/>
            <person name="Sakamoto Y."/>
            <person name="Nakade K."/>
            <person name="Sato S."/>
            <person name="Yoshida Y."/>
            <person name="Miyazaki K."/>
            <person name="Natsume S."/>
            <person name="Konno N."/>
        </authorList>
    </citation>
    <scope>NUCLEOTIDE SEQUENCE [LARGE SCALE GENOMIC DNA]</scope>
    <source>
        <strain evidence="2 3">NBRC 111202</strain>
    </source>
</reference>
<reference evidence="2 3" key="2">
    <citation type="submission" date="2017-02" db="EMBL/GenBank/DDBJ databases">
        <title>A genome survey and senescence transcriptome analysis in Lentinula edodes.</title>
        <authorList>
            <person name="Sakamoto Y."/>
            <person name="Nakade K."/>
            <person name="Sato S."/>
            <person name="Yoshida Y."/>
            <person name="Miyazaki K."/>
            <person name="Natsume S."/>
            <person name="Konno N."/>
        </authorList>
    </citation>
    <scope>NUCLEOTIDE SEQUENCE [LARGE SCALE GENOMIC DNA]</scope>
    <source>
        <strain evidence="2 3">NBRC 111202</strain>
    </source>
</reference>
<dbReference type="UniPathway" id="UPA00113">
    <property type="reaction ID" value="UER00529"/>
</dbReference>
<keyword evidence="1 2" id="KW-0012">Acyltransferase</keyword>
<organism evidence="2 3">
    <name type="scientific">Lentinula edodes</name>
    <name type="common">Shiitake mushroom</name>
    <name type="synonym">Lentinus edodes</name>
    <dbReference type="NCBI Taxonomy" id="5353"/>
    <lineage>
        <taxon>Eukaryota</taxon>
        <taxon>Fungi</taxon>
        <taxon>Dikarya</taxon>
        <taxon>Basidiomycota</taxon>
        <taxon>Agaricomycotina</taxon>
        <taxon>Agaricomycetes</taxon>
        <taxon>Agaricomycetidae</taxon>
        <taxon>Agaricales</taxon>
        <taxon>Marasmiineae</taxon>
        <taxon>Omphalotaceae</taxon>
        <taxon>Lentinula</taxon>
    </lineage>
</organism>
<dbReference type="Proteomes" id="UP000188533">
    <property type="component" value="Unassembled WGS sequence"/>
</dbReference>
<dbReference type="SUPFAM" id="SSF55729">
    <property type="entry name" value="Acyl-CoA N-acyltransferases (Nat)"/>
    <property type="match status" value="1"/>
</dbReference>
<sequence>MTESSSSSSTRTPPHIGTFVSAIIGVVSNARYGFGSYSSSALGMQFGVGRFLRMRGDRLFVGSGVYSSTFLPPLRILTTIPIFFCRPHPGLGQGPTPSRCPRRSRLINTTAFYTASPISFNSRSTDYHRGHLAVLSVLTVVSDSGHSTWLAQFHFMRAASKIYYPIVIVSKQTDQIVVRGCVFIERKFLRGLGSVGYIEDTAVHKSQQARAVDVTTILNCSNENIPFYEKCGFQKKENETLRDKRKLRVVYDSSWVVCAQAINK</sequence>
<dbReference type="Gene3D" id="3.40.630.30">
    <property type="match status" value="1"/>
</dbReference>
<comment type="catalytic activity">
    <reaction evidence="1">
        <text>D-glucosamine 6-phosphate + acetyl-CoA = N-acetyl-D-glucosamine 6-phosphate + CoA + H(+)</text>
        <dbReference type="Rhea" id="RHEA:10292"/>
        <dbReference type="ChEBI" id="CHEBI:15378"/>
        <dbReference type="ChEBI" id="CHEBI:57287"/>
        <dbReference type="ChEBI" id="CHEBI:57288"/>
        <dbReference type="ChEBI" id="CHEBI:57513"/>
        <dbReference type="ChEBI" id="CHEBI:58725"/>
        <dbReference type="EC" id="2.3.1.4"/>
    </reaction>
</comment>
<protein>
    <recommendedName>
        <fullName evidence="1">Glucosamine 6-phosphate N-acetyltransferase</fullName>
        <ecNumber evidence="1">2.3.1.4</ecNumber>
    </recommendedName>
</protein>
<comment type="pathway">
    <text evidence="1">Nucleotide-sugar biosynthesis; UDP-N-acetyl-alpha-D-glucosamine biosynthesis; N-acetyl-alpha-D-glucosamine 1-phosphate from alpha-D-glucosamine 6-phosphate (route I): step 1/2.</text>
</comment>
<comment type="similarity">
    <text evidence="1">Belongs to the acetyltransferase family. GNA1 subfamily.</text>
</comment>
<name>A0A1Q3ELZ4_LENED</name>
<dbReference type="AlphaFoldDB" id="A0A1Q3ELZ4"/>
<dbReference type="GO" id="GO:0004343">
    <property type="term" value="F:glucosamine 6-phosphate N-acetyltransferase activity"/>
    <property type="evidence" value="ECO:0007669"/>
    <property type="project" value="UniProtKB-UniRule"/>
</dbReference>
<evidence type="ECO:0000313" key="3">
    <source>
        <dbReference type="Proteomes" id="UP000188533"/>
    </source>
</evidence>
<comment type="caution">
    <text evidence="2">The sequence shown here is derived from an EMBL/GenBank/DDBJ whole genome shotgun (WGS) entry which is preliminary data.</text>
</comment>
<proteinExistence type="inferred from homology"/>
<dbReference type="EMBL" id="BDGU01000600">
    <property type="protein sequence ID" value="GAW08201.1"/>
    <property type="molecule type" value="Genomic_DNA"/>
</dbReference>
<keyword evidence="3" id="KW-1185">Reference proteome</keyword>
<evidence type="ECO:0000256" key="1">
    <source>
        <dbReference type="RuleBase" id="RU365086"/>
    </source>
</evidence>
<dbReference type="EC" id="2.3.1.4" evidence="1"/>
<dbReference type="InterPro" id="IPR016181">
    <property type="entry name" value="Acyl_CoA_acyltransferase"/>
</dbReference>
<dbReference type="STRING" id="5353.A0A1Q3ELZ4"/>
<dbReference type="PANTHER" id="PTHR13355">
    <property type="entry name" value="GLUCOSAMINE 6-PHOSPHATE N-ACETYLTRANSFERASE"/>
    <property type="match status" value="1"/>
</dbReference>
<evidence type="ECO:0000313" key="2">
    <source>
        <dbReference type="EMBL" id="GAW08201.1"/>
    </source>
</evidence>
<dbReference type="PANTHER" id="PTHR13355:SF11">
    <property type="entry name" value="GLUCOSAMINE 6-PHOSPHATE N-ACETYLTRANSFERASE"/>
    <property type="match status" value="1"/>
</dbReference>
<accession>A0A1Q3ELZ4</accession>
<dbReference type="InterPro" id="IPR039143">
    <property type="entry name" value="GNPNAT1-like"/>
</dbReference>
<gene>
    <name evidence="2" type="ORF">LENED_010248</name>
</gene>
<dbReference type="GO" id="GO:0006048">
    <property type="term" value="P:UDP-N-acetylglucosamine biosynthetic process"/>
    <property type="evidence" value="ECO:0007669"/>
    <property type="project" value="UniProtKB-UniRule"/>
</dbReference>